<keyword evidence="8" id="KW-1185">Reference proteome</keyword>
<dbReference type="InterPro" id="IPR013520">
    <property type="entry name" value="Ribonucl_H"/>
</dbReference>
<dbReference type="PANTHER" id="PTHR12801:SF45">
    <property type="entry name" value="RNA EXONUCLEASE 4"/>
    <property type="match status" value="1"/>
</dbReference>
<dbReference type="OrthoDB" id="16516at2759"/>
<name>K3VC04_FUSPC</name>
<dbReference type="GO" id="GO:0000027">
    <property type="term" value="P:ribosomal large subunit assembly"/>
    <property type="evidence" value="ECO:0007669"/>
    <property type="project" value="TreeGrafter"/>
</dbReference>
<dbReference type="SMART" id="SM00479">
    <property type="entry name" value="EXOIII"/>
    <property type="match status" value="1"/>
</dbReference>
<dbReference type="Proteomes" id="UP000007978">
    <property type="component" value="Chromosome 2"/>
</dbReference>
<organism evidence="7 8">
    <name type="scientific">Fusarium pseudograminearum (strain CS3096)</name>
    <name type="common">Wheat and barley crown-rot fungus</name>
    <dbReference type="NCBI Taxonomy" id="1028729"/>
    <lineage>
        <taxon>Eukaryota</taxon>
        <taxon>Fungi</taxon>
        <taxon>Dikarya</taxon>
        <taxon>Ascomycota</taxon>
        <taxon>Pezizomycotina</taxon>
        <taxon>Sordariomycetes</taxon>
        <taxon>Hypocreomycetidae</taxon>
        <taxon>Hypocreales</taxon>
        <taxon>Nectriaceae</taxon>
        <taxon>Fusarium</taxon>
    </lineage>
</organism>
<evidence type="ECO:0000313" key="7">
    <source>
        <dbReference type="EMBL" id="EKJ69833.1"/>
    </source>
</evidence>
<dbReference type="EMBL" id="AFNW01000324">
    <property type="protein sequence ID" value="EKJ69833.1"/>
    <property type="molecule type" value="Genomic_DNA"/>
</dbReference>
<keyword evidence="1" id="KW-0698">rRNA processing</keyword>
<dbReference type="GO" id="GO:0006364">
    <property type="term" value="P:rRNA processing"/>
    <property type="evidence" value="ECO:0007669"/>
    <property type="project" value="UniProtKB-KW"/>
</dbReference>
<evidence type="ECO:0000256" key="4">
    <source>
        <dbReference type="ARBA" id="ARBA00022839"/>
    </source>
</evidence>
<dbReference type="GO" id="GO:0005634">
    <property type="term" value="C:nucleus"/>
    <property type="evidence" value="ECO:0007669"/>
    <property type="project" value="TreeGrafter"/>
</dbReference>
<dbReference type="InterPro" id="IPR047021">
    <property type="entry name" value="REXO1/3/4-like"/>
</dbReference>
<dbReference type="InterPro" id="IPR012337">
    <property type="entry name" value="RNaseH-like_sf"/>
</dbReference>
<sequence>MPVPVLIPSQPGYLDCLHDLVHSSECLDAKGYILSTLSEAELGEKRRCARCHLAKVKKRGRRSSAQKEVSGNTNLEDASTSDIRDVDTLGLEQLKLKETLQQQSRCRFHDGTVVDKRWTCCNERTTAPPCRQEVAHQSRIYAPNELSTLWQFYETPSSSTDNCCKVVVIDCEMGTAASGDSELIRVTLLEYFSGRILIDKLVWPDVAMSHLNTRFSGVTWKALNAARRQKTCIFGKRKARAIIWGFVCPDTIVVGHSTNSDLNALRWIHHRVIDTQIIEGNSSDKTAGLSLKSLSEKRLQRTIQVKGKGHDSLEDALATRDLLHWNVARTINDSASA</sequence>
<evidence type="ECO:0000259" key="6">
    <source>
        <dbReference type="SMART" id="SM00479"/>
    </source>
</evidence>
<dbReference type="InterPro" id="IPR036397">
    <property type="entry name" value="RNaseH_sf"/>
</dbReference>
<dbReference type="RefSeq" id="XP_009261382.1">
    <property type="nucleotide sequence ID" value="XM_009263107.1"/>
</dbReference>
<evidence type="ECO:0000256" key="3">
    <source>
        <dbReference type="ARBA" id="ARBA00022801"/>
    </source>
</evidence>
<dbReference type="PANTHER" id="PTHR12801">
    <property type="entry name" value="RNA EXONUCLEASE REXO1 / RECO3 FAMILY MEMBER-RELATED"/>
    <property type="match status" value="1"/>
</dbReference>
<dbReference type="SUPFAM" id="SSF53098">
    <property type="entry name" value="Ribonuclease H-like"/>
    <property type="match status" value="1"/>
</dbReference>
<accession>K3VC04</accession>
<evidence type="ECO:0000256" key="5">
    <source>
        <dbReference type="ARBA" id="ARBA00025599"/>
    </source>
</evidence>
<comment type="caution">
    <text evidence="7">The sequence shown here is derived from an EMBL/GenBank/DDBJ whole genome shotgun (WGS) entry which is preliminary data.</text>
</comment>
<keyword evidence="3" id="KW-0378">Hydrolase</keyword>
<feature type="domain" description="Exonuclease" evidence="6">
    <location>
        <begin position="165"/>
        <end position="332"/>
    </location>
</feature>
<comment type="function">
    <text evidence="5">Exoribonuclease involved in ribosome biosynthesis. Involved in the processing of ITS1, the internal transcribed spacer localized between the 18S and 5.8S rRNAs.</text>
</comment>
<dbReference type="AlphaFoldDB" id="K3VC04"/>
<keyword evidence="2" id="KW-0540">Nuclease</keyword>
<protein>
    <recommendedName>
        <fullName evidence="6">Exonuclease domain-containing protein</fullName>
    </recommendedName>
</protein>
<dbReference type="CDD" id="cd06137">
    <property type="entry name" value="DEDDh_RNase"/>
    <property type="match status" value="1"/>
</dbReference>
<dbReference type="GO" id="GO:0003676">
    <property type="term" value="F:nucleic acid binding"/>
    <property type="evidence" value="ECO:0007669"/>
    <property type="project" value="InterPro"/>
</dbReference>
<dbReference type="KEGG" id="fpu:FPSE_09990"/>
<dbReference type="GeneID" id="20368607"/>
<dbReference type="GO" id="GO:0004527">
    <property type="term" value="F:exonuclease activity"/>
    <property type="evidence" value="ECO:0007669"/>
    <property type="project" value="UniProtKB-KW"/>
</dbReference>
<reference evidence="7 8" key="1">
    <citation type="journal article" date="2012" name="PLoS Pathog.">
        <title>Comparative pathogenomics reveals horizontally acquired novel virulence genes in fungi infecting cereal hosts.</title>
        <authorList>
            <person name="Gardiner D.M."/>
            <person name="McDonald M.C."/>
            <person name="Covarelli L."/>
            <person name="Solomon P.S."/>
            <person name="Rusu A.G."/>
            <person name="Marshall M."/>
            <person name="Kazan K."/>
            <person name="Chakraborty S."/>
            <person name="McDonald B.A."/>
            <person name="Manners J.M."/>
        </authorList>
    </citation>
    <scope>NUCLEOTIDE SEQUENCE [LARGE SCALE GENOMIC DNA]</scope>
    <source>
        <strain evidence="7 8">CS3096</strain>
    </source>
</reference>
<dbReference type="HOGENOM" id="CLU_029938_1_0_1"/>
<dbReference type="Gene3D" id="3.30.420.10">
    <property type="entry name" value="Ribonuclease H-like superfamily/Ribonuclease H"/>
    <property type="match status" value="1"/>
</dbReference>
<evidence type="ECO:0000256" key="1">
    <source>
        <dbReference type="ARBA" id="ARBA00022552"/>
    </source>
</evidence>
<proteinExistence type="predicted"/>
<keyword evidence="4" id="KW-0269">Exonuclease</keyword>
<evidence type="ECO:0000256" key="2">
    <source>
        <dbReference type="ARBA" id="ARBA00022722"/>
    </source>
</evidence>
<gene>
    <name evidence="7" type="ORF">FPSE_09990</name>
</gene>
<dbReference type="eggNOG" id="KOG2248">
    <property type="taxonomic scope" value="Eukaryota"/>
</dbReference>
<evidence type="ECO:0000313" key="8">
    <source>
        <dbReference type="Proteomes" id="UP000007978"/>
    </source>
</evidence>